<dbReference type="GO" id="GO:0010629">
    <property type="term" value="P:negative regulation of gene expression"/>
    <property type="evidence" value="ECO:0007669"/>
    <property type="project" value="UniProtKB-ARBA"/>
</dbReference>
<name>A0AAD4QWX6_9BILA</name>
<evidence type="ECO:0000256" key="5">
    <source>
        <dbReference type="ARBA" id="ARBA00022839"/>
    </source>
</evidence>
<dbReference type="PANTHER" id="PTHR12801">
    <property type="entry name" value="RNA EXONUCLEASE REXO1 / RECO3 FAMILY MEMBER-RELATED"/>
    <property type="match status" value="1"/>
</dbReference>
<evidence type="ECO:0000256" key="1">
    <source>
        <dbReference type="ARBA" id="ARBA00004123"/>
    </source>
</evidence>
<evidence type="ECO:0000256" key="4">
    <source>
        <dbReference type="ARBA" id="ARBA00022801"/>
    </source>
</evidence>
<evidence type="ECO:0000256" key="6">
    <source>
        <dbReference type="ARBA" id="ARBA00023242"/>
    </source>
</evidence>
<dbReference type="GO" id="GO:0005634">
    <property type="term" value="C:nucleus"/>
    <property type="evidence" value="ECO:0007669"/>
    <property type="project" value="UniProtKB-SubCell"/>
</dbReference>
<keyword evidence="3" id="KW-0540">Nuclease</keyword>
<reference evidence="8" key="1">
    <citation type="submission" date="2022-01" db="EMBL/GenBank/DDBJ databases">
        <title>Genome Sequence Resource for Two Populations of Ditylenchus destructor, the Migratory Endoparasitic Phytonematode.</title>
        <authorList>
            <person name="Zhang H."/>
            <person name="Lin R."/>
            <person name="Xie B."/>
        </authorList>
    </citation>
    <scope>NUCLEOTIDE SEQUENCE</scope>
    <source>
        <strain evidence="8">BazhouSP</strain>
    </source>
</reference>
<gene>
    <name evidence="8" type="ORF">DdX_16215</name>
</gene>
<dbReference type="Gene3D" id="3.30.420.10">
    <property type="entry name" value="Ribonuclease H-like superfamily/Ribonuclease H"/>
    <property type="match status" value="1"/>
</dbReference>
<dbReference type="FunFam" id="3.30.420.10:FF:000031">
    <property type="entry name" value="RNA exonuclease 1"/>
    <property type="match status" value="1"/>
</dbReference>
<comment type="caution">
    <text evidence="8">The sequence shown here is derived from an EMBL/GenBank/DDBJ whole genome shotgun (WGS) entry which is preliminary data.</text>
</comment>
<comment type="similarity">
    <text evidence="2">Belongs to the REXO1/REXO3 family.</text>
</comment>
<dbReference type="AlphaFoldDB" id="A0AAD4QWX6"/>
<dbReference type="InterPro" id="IPR047021">
    <property type="entry name" value="REXO1/3/4-like"/>
</dbReference>
<dbReference type="GO" id="GO:0004527">
    <property type="term" value="F:exonuclease activity"/>
    <property type="evidence" value="ECO:0007669"/>
    <property type="project" value="UniProtKB-KW"/>
</dbReference>
<dbReference type="Proteomes" id="UP001201812">
    <property type="component" value="Unassembled WGS sequence"/>
</dbReference>
<organism evidence="8 9">
    <name type="scientific">Ditylenchus destructor</name>
    <dbReference type="NCBI Taxonomy" id="166010"/>
    <lineage>
        <taxon>Eukaryota</taxon>
        <taxon>Metazoa</taxon>
        <taxon>Ecdysozoa</taxon>
        <taxon>Nematoda</taxon>
        <taxon>Chromadorea</taxon>
        <taxon>Rhabditida</taxon>
        <taxon>Tylenchina</taxon>
        <taxon>Tylenchomorpha</taxon>
        <taxon>Sphaerularioidea</taxon>
        <taxon>Anguinidae</taxon>
        <taxon>Anguininae</taxon>
        <taxon>Ditylenchus</taxon>
    </lineage>
</organism>
<keyword evidence="4" id="KW-0378">Hydrolase</keyword>
<dbReference type="InterPro" id="IPR036397">
    <property type="entry name" value="RNaseH_sf"/>
</dbReference>
<evidence type="ECO:0000256" key="3">
    <source>
        <dbReference type="ARBA" id="ARBA00022722"/>
    </source>
</evidence>
<comment type="subcellular location">
    <subcellularLocation>
        <location evidence="1">Nucleus</location>
    </subcellularLocation>
</comment>
<keyword evidence="6" id="KW-0539">Nucleus</keyword>
<proteinExistence type="inferred from homology"/>
<evidence type="ECO:0000256" key="2">
    <source>
        <dbReference type="ARBA" id="ARBA00006357"/>
    </source>
</evidence>
<accession>A0AAD4QWX6</accession>
<dbReference type="EMBL" id="JAKKPZ010000123">
    <property type="protein sequence ID" value="KAI1701255.1"/>
    <property type="molecule type" value="Genomic_DNA"/>
</dbReference>
<dbReference type="SMART" id="SM00479">
    <property type="entry name" value="EXOIII"/>
    <property type="match status" value="1"/>
</dbReference>
<sequence length="688" mass="78610">MIAFSIVSTGETMDKRNISCPAVKRRRPNSKPNQNQLCKKVDLSDDVWFEVLKYLTCLEWSQKCVVSRQINGVAQRNISRLPMMTLDSATMTYLCSRIEYWRDTGAKQFNKYTTVAFDTVMLEEQSAQWFKNRGFTLDAAKDIPAQNAVVGVIKSNYEWKGNVNLCIYGPAQEKIPLSEKERRLPWFYEFSEEDPGPFVLLANFFLEASGAKQCARQKIKIYVPDSVAFLKILIEKFLTIPVVESAIPTIVFRYPHHDEYRAHLGPNLIAQEVDSQGADVLYMISNAQNHMRISFCTTTATLFWSTSFKCKNSALSLWRLVILFGLCPVVCCSLWTTSGMSLLEERGELQNFYDSLQQFVLPKETLRANGYPLWVNSSKRAVDVQLNFRDEKWRPFVEDGSLERTCSRCREKYTLTKSGNQVHGKKCLYHWGKPSNVTVSQWPLHYVRRYSCCQALDGYVGSLSKVGCEQANYHVTHSIKKSAFREFVETTSPRGYGATCPGVYALDCEMLYTVSGGALARVSLMDYKGRLVLDEIVRPNERLLDSNYRFTGLTQADIENAECDLKQVREKMFQFVNSKTILIGHSLEHDLRALRVVHEKVVDTALVWRHSRGPNFKWSLRDLAKTMLNKDIQQGRHDSKEDALTCLELMKKKVATVSRKAGKKQRKPIIIDAGVFEINLDSLNIISS</sequence>
<evidence type="ECO:0000313" key="8">
    <source>
        <dbReference type="EMBL" id="KAI1701255.1"/>
    </source>
</evidence>
<keyword evidence="9" id="KW-1185">Reference proteome</keyword>
<dbReference type="PANTHER" id="PTHR12801:SF115">
    <property type="entry name" value="FI18136P1-RELATED"/>
    <property type="match status" value="1"/>
</dbReference>
<dbReference type="InterPro" id="IPR034922">
    <property type="entry name" value="REX1-like_exo"/>
</dbReference>
<keyword evidence="5 8" id="KW-0269">Exonuclease</keyword>
<dbReference type="SUPFAM" id="SSF53098">
    <property type="entry name" value="Ribonuclease H-like"/>
    <property type="match status" value="1"/>
</dbReference>
<feature type="domain" description="Exonuclease" evidence="7">
    <location>
        <begin position="502"/>
        <end position="659"/>
    </location>
</feature>
<dbReference type="InterPro" id="IPR013520">
    <property type="entry name" value="Ribonucl_H"/>
</dbReference>
<evidence type="ECO:0000259" key="7">
    <source>
        <dbReference type="SMART" id="SM00479"/>
    </source>
</evidence>
<dbReference type="InterPro" id="IPR012337">
    <property type="entry name" value="RNaseH-like_sf"/>
</dbReference>
<dbReference type="CDD" id="cd06145">
    <property type="entry name" value="REX1_like"/>
    <property type="match status" value="1"/>
</dbReference>
<dbReference type="GO" id="GO:0003676">
    <property type="term" value="F:nucleic acid binding"/>
    <property type="evidence" value="ECO:0007669"/>
    <property type="project" value="InterPro"/>
</dbReference>
<protein>
    <submittedName>
        <fullName evidence="8">Exonuclease GOR</fullName>
    </submittedName>
</protein>
<evidence type="ECO:0000313" key="9">
    <source>
        <dbReference type="Proteomes" id="UP001201812"/>
    </source>
</evidence>